<dbReference type="AlphaFoldDB" id="A0A2T4ZCG2"/>
<dbReference type="RefSeq" id="WP_170105384.1">
    <property type="nucleotide sequence ID" value="NZ_PZZP01000001.1"/>
</dbReference>
<evidence type="ECO:0000313" key="1">
    <source>
        <dbReference type="EMBL" id="PTM59588.1"/>
    </source>
</evidence>
<protein>
    <submittedName>
        <fullName evidence="1">Uncharacterized protein</fullName>
    </submittedName>
</protein>
<dbReference type="Proteomes" id="UP000241639">
    <property type="component" value="Unassembled WGS sequence"/>
</dbReference>
<sequence>MQKYDATYQMGGTTIHIVAPRITEEERQRRLNEVQRVIRLIWIEIHQK</sequence>
<gene>
    <name evidence="1" type="ORF">C8J48_2215</name>
</gene>
<organism evidence="1 2">
    <name type="scientific">Desmospora activa DSM 45169</name>
    <dbReference type="NCBI Taxonomy" id="1121389"/>
    <lineage>
        <taxon>Bacteria</taxon>
        <taxon>Bacillati</taxon>
        <taxon>Bacillota</taxon>
        <taxon>Bacilli</taxon>
        <taxon>Bacillales</taxon>
        <taxon>Thermoactinomycetaceae</taxon>
        <taxon>Desmospora</taxon>
    </lineage>
</organism>
<dbReference type="EMBL" id="PZZP01000001">
    <property type="protein sequence ID" value="PTM59588.1"/>
    <property type="molecule type" value="Genomic_DNA"/>
</dbReference>
<reference evidence="1 2" key="1">
    <citation type="submission" date="2018-04" db="EMBL/GenBank/DDBJ databases">
        <title>Genomic Encyclopedia of Archaeal and Bacterial Type Strains, Phase II (KMG-II): from individual species to whole genera.</title>
        <authorList>
            <person name="Goeker M."/>
        </authorList>
    </citation>
    <scope>NUCLEOTIDE SEQUENCE [LARGE SCALE GENOMIC DNA]</scope>
    <source>
        <strain evidence="1 2">DSM 45169</strain>
    </source>
</reference>
<accession>A0A2T4ZCG2</accession>
<proteinExistence type="predicted"/>
<comment type="caution">
    <text evidence="1">The sequence shown here is derived from an EMBL/GenBank/DDBJ whole genome shotgun (WGS) entry which is preliminary data.</text>
</comment>
<keyword evidence="2" id="KW-1185">Reference proteome</keyword>
<evidence type="ECO:0000313" key="2">
    <source>
        <dbReference type="Proteomes" id="UP000241639"/>
    </source>
</evidence>
<name>A0A2T4ZCG2_9BACL</name>